<organism evidence="2">
    <name type="scientific">hydrothermal vent metagenome</name>
    <dbReference type="NCBI Taxonomy" id="652676"/>
    <lineage>
        <taxon>unclassified sequences</taxon>
        <taxon>metagenomes</taxon>
        <taxon>ecological metagenomes</taxon>
    </lineage>
</organism>
<name>A0A3B0SYB1_9ZZZZ</name>
<accession>A0A3B0SYB1</accession>
<proteinExistence type="predicted"/>
<gene>
    <name evidence="2" type="ORF">MNBD_ACTINO01-352</name>
</gene>
<sequence>VADRVHVLTTKQWLKTACVMSGTEASGVVKTSKALTAMPSVLEEALAGAVPATHVRILAQARDRHPEAFAGHEKVFAEVATYLDARDLRRVVEHWRQQVDHDDAVADTIKRRERRHLSVDRTYDDMWVVTGELDPESGHVVSAAVRSHADPGNLDPHDARTPGQRRADALTDICRYWLDHNTDTTLTSGGTKPHITITVNYATLTNALGRLPEIDETPVTPETIRRLACDAGIIPVVLGTNSEPLDIGRRSRTIPPAIRRAVELRDKGCRWAGCDAPISWCDVHHLKHWIDGGITALINLILLCRKHHTAIHKDGRAPPNTT</sequence>
<dbReference type="Pfam" id="PF02720">
    <property type="entry name" value="DUF222"/>
    <property type="match status" value="1"/>
</dbReference>
<protein>
    <recommendedName>
        <fullName evidence="1">HNH nuclease domain-containing protein</fullName>
    </recommendedName>
</protein>
<dbReference type="EMBL" id="UOEI01000422">
    <property type="protein sequence ID" value="VAW05209.1"/>
    <property type="molecule type" value="Genomic_DNA"/>
</dbReference>
<feature type="non-terminal residue" evidence="2">
    <location>
        <position position="1"/>
    </location>
</feature>
<dbReference type="AlphaFoldDB" id="A0A3B0SYB1"/>
<dbReference type="InterPro" id="IPR003870">
    <property type="entry name" value="DUF222"/>
</dbReference>
<dbReference type="InterPro" id="IPR003615">
    <property type="entry name" value="HNH_nuc"/>
</dbReference>
<evidence type="ECO:0000313" key="2">
    <source>
        <dbReference type="EMBL" id="VAW05209.1"/>
    </source>
</evidence>
<dbReference type="SMART" id="SM00507">
    <property type="entry name" value="HNHc"/>
    <property type="match status" value="1"/>
</dbReference>
<dbReference type="CDD" id="cd00085">
    <property type="entry name" value="HNHc"/>
    <property type="match status" value="1"/>
</dbReference>
<evidence type="ECO:0000259" key="1">
    <source>
        <dbReference type="SMART" id="SM00507"/>
    </source>
</evidence>
<reference evidence="2" key="1">
    <citation type="submission" date="2018-06" db="EMBL/GenBank/DDBJ databases">
        <authorList>
            <person name="Zhirakovskaya E."/>
        </authorList>
    </citation>
    <scope>NUCLEOTIDE SEQUENCE</scope>
</reference>
<feature type="domain" description="HNH nuclease" evidence="1">
    <location>
        <begin position="257"/>
        <end position="309"/>
    </location>
</feature>